<name>A0AAW8RNF3_ENTAV</name>
<evidence type="ECO:0000313" key="2">
    <source>
        <dbReference type="Proteomes" id="UP001260773"/>
    </source>
</evidence>
<accession>A0AAW8RNF3</accession>
<dbReference type="EMBL" id="JARPWH010000007">
    <property type="protein sequence ID" value="MDT2401452.1"/>
    <property type="molecule type" value="Genomic_DNA"/>
</dbReference>
<sequence>MKNTDKEKITFYVRKENRKKVEEIINYLDNQDGTTSENFSYQMNLILSTFYDLFIKTSKTDDFVQRLKQLKKIQTKDSQAILREINFLKRQQDILTYIALANHHIGKNGSSYDVAQLESIQTGTDPIQSKLIKRIMDLLKQDIERSKTIKHSNEKNN</sequence>
<reference evidence="1" key="1">
    <citation type="submission" date="2023-03" db="EMBL/GenBank/DDBJ databases">
        <authorList>
            <person name="Shen W."/>
            <person name="Cai J."/>
        </authorList>
    </citation>
    <scope>NUCLEOTIDE SEQUENCE</scope>
    <source>
        <strain evidence="1">P33-2</strain>
    </source>
</reference>
<comment type="caution">
    <text evidence="1">The sequence shown here is derived from an EMBL/GenBank/DDBJ whole genome shotgun (WGS) entry which is preliminary data.</text>
</comment>
<evidence type="ECO:0000313" key="1">
    <source>
        <dbReference type="EMBL" id="MDT2401452.1"/>
    </source>
</evidence>
<protein>
    <submittedName>
        <fullName evidence="1">Uncharacterized protein</fullName>
    </submittedName>
</protein>
<dbReference type="RefSeq" id="WP_311860835.1">
    <property type="nucleotide sequence ID" value="NZ_JARPWD010000006.1"/>
</dbReference>
<dbReference type="Proteomes" id="UP001260773">
    <property type="component" value="Unassembled WGS sequence"/>
</dbReference>
<organism evidence="1 2">
    <name type="scientific">Enterococcus avium</name>
    <name type="common">Streptococcus avium</name>
    <dbReference type="NCBI Taxonomy" id="33945"/>
    <lineage>
        <taxon>Bacteria</taxon>
        <taxon>Bacillati</taxon>
        <taxon>Bacillota</taxon>
        <taxon>Bacilli</taxon>
        <taxon>Lactobacillales</taxon>
        <taxon>Enterococcaceae</taxon>
        <taxon>Enterococcus</taxon>
    </lineage>
</organism>
<proteinExistence type="predicted"/>
<gene>
    <name evidence="1" type="ORF">P7D43_03645</name>
</gene>
<dbReference type="AlphaFoldDB" id="A0AAW8RNF3"/>